<evidence type="ECO:0000313" key="3">
    <source>
        <dbReference type="Proteomes" id="UP001595420"/>
    </source>
</evidence>
<sequence length="333" mass="36497">MGGSRASEAWPVSDHFDGSRFFNPGGAPPRRLLDVARWQLGRGGDDWPDRFPSPFPPDRPPLRVEGAALRVSFVGHASFLLQGAGLNILTDPVWSERVSPFSFLGPRRVNPPGIAFDDLPPIDVVLVSHGHYDHLDVETLTRLWRRDRPRIIAPLGHESTIRGQDADIAVTTADWGDAVPLGPGVDAVLEQVHHWTARGVLDRNHALWCGFVLRGLGEGVFFAGDTGFDQGRPFQRVAERHGPLGLALLPIGAYEPRWFMADQHMNPADAVRGFGLLGARQALGFHWGTFRLTDEGIEQPPADLAAALREEGVDPARFLAMRPGQVWPRASAA</sequence>
<proteinExistence type="predicted"/>
<feature type="domain" description="Metallo-beta-lactamase" evidence="1">
    <location>
        <begin position="87"/>
        <end position="287"/>
    </location>
</feature>
<dbReference type="PANTHER" id="PTHR15032:SF4">
    <property type="entry name" value="N-ACYL-PHOSPHATIDYLETHANOLAMINE-HYDROLYZING PHOSPHOLIPASE D"/>
    <property type="match status" value="1"/>
</dbReference>
<organism evidence="2 3">
    <name type="scientific">Falsiroseomonas tokyonensis</name>
    <dbReference type="NCBI Taxonomy" id="430521"/>
    <lineage>
        <taxon>Bacteria</taxon>
        <taxon>Pseudomonadati</taxon>
        <taxon>Pseudomonadota</taxon>
        <taxon>Alphaproteobacteria</taxon>
        <taxon>Acetobacterales</taxon>
        <taxon>Roseomonadaceae</taxon>
        <taxon>Falsiroseomonas</taxon>
    </lineage>
</organism>
<evidence type="ECO:0000259" key="1">
    <source>
        <dbReference type="Pfam" id="PF12706"/>
    </source>
</evidence>
<dbReference type="Proteomes" id="UP001595420">
    <property type="component" value="Unassembled WGS sequence"/>
</dbReference>
<dbReference type="RefSeq" id="WP_216839465.1">
    <property type="nucleotide sequence ID" value="NZ_JAFNJS010000009.1"/>
</dbReference>
<accession>A0ABV7C499</accession>
<dbReference type="Pfam" id="PF12706">
    <property type="entry name" value="Lactamase_B_2"/>
    <property type="match status" value="1"/>
</dbReference>
<protein>
    <submittedName>
        <fullName evidence="2">MBL fold metallo-hydrolase</fullName>
    </submittedName>
</protein>
<dbReference type="EMBL" id="JBHRSB010000009">
    <property type="protein sequence ID" value="MFC3003060.1"/>
    <property type="molecule type" value="Genomic_DNA"/>
</dbReference>
<dbReference type="InterPro" id="IPR001279">
    <property type="entry name" value="Metallo-B-lactamas"/>
</dbReference>
<dbReference type="PANTHER" id="PTHR15032">
    <property type="entry name" value="N-ACYL-PHOSPHATIDYLETHANOLAMINE-HYDROLYZING PHOSPHOLIPASE D"/>
    <property type="match status" value="1"/>
</dbReference>
<comment type="caution">
    <text evidence="2">The sequence shown here is derived from an EMBL/GenBank/DDBJ whole genome shotgun (WGS) entry which is preliminary data.</text>
</comment>
<name>A0ABV7C499_9PROT</name>
<evidence type="ECO:0000313" key="2">
    <source>
        <dbReference type="EMBL" id="MFC3003060.1"/>
    </source>
</evidence>
<keyword evidence="3" id="KW-1185">Reference proteome</keyword>
<gene>
    <name evidence="2" type="ORF">ACFOD3_24415</name>
</gene>
<reference evidence="3" key="1">
    <citation type="journal article" date="2019" name="Int. J. Syst. Evol. Microbiol.">
        <title>The Global Catalogue of Microorganisms (GCM) 10K type strain sequencing project: providing services to taxonomists for standard genome sequencing and annotation.</title>
        <authorList>
            <consortium name="The Broad Institute Genomics Platform"/>
            <consortium name="The Broad Institute Genome Sequencing Center for Infectious Disease"/>
            <person name="Wu L."/>
            <person name="Ma J."/>
        </authorList>
    </citation>
    <scope>NUCLEOTIDE SEQUENCE [LARGE SCALE GENOMIC DNA]</scope>
    <source>
        <strain evidence="3">CGMCC 1.16855</strain>
    </source>
</reference>